<organism evidence="3 4">
    <name type="scientific">Oesophagostomum dentatum</name>
    <name type="common">Nodular worm</name>
    <dbReference type="NCBI Taxonomy" id="61180"/>
    <lineage>
        <taxon>Eukaryota</taxon>
        <taxon>Metazoa</taxon>
        <taxon>Ecdysozoa</taxon>
        <taxon>Nematoda</taxon>
        <taxon>Chromadorea</taxon>
        <taxon>Rhabditida</taxon>
        <taxon>Rhabditina</taxon>
        <taxon>Rhabditomorpha</taxon>
        <taxon>Strongyloidea</taxon>
        <taxon>Strongylidae</taxon>
        <taxon>Oesophagostomum</taxon>
    </lineage>
</organism>
<dbReference type="Proteomes" id="UP000053660">
    <property type="component" value="Unassembled WGS sequence"/>
</dbReference>
<evidence type="ECO:0000256" key="1">
    <source>
        <dbReference type="SAM" id="MobiDB-lite"/>
    </source>
</evidence>
<protein>
    <submittedName>
        <fullName evidence="3">Uncharacterized protein</fullName>
    </submittedName>
</protein>
<dbReference type="OrthoDB" id="5873452at2759"/>
<reference evidence="3 4" key="1">
    <citation type="submission" date="2014-03" db="EMBL/GenBank/DDBJ databases">
        <title>Draft genome of the hookworm Oesophagostomum dentatum.</title>
        <authorList>
            <person name="Mitreva M."/>
        </authorList>
    </citation>
    <scope>NUCLEOTIDE SEQUENCE [LARGE SCALE GENOMIC DNA]</scope>
    <source>
        <strain evidence="3 4">OD-Hann</strain>
    </source>
</reference>
<feature type="transmembrane region" description="Helical" evidence="2">
    <location>
        <begin position="85"/>
        <end position="108"/>
    </location>
</feature>
<feature type="region of interest" description="Disordered" evidence="1">
    <location>
        <begin position="1"/>
        <end position="71"/>
    </location>
</feature>
<dbReference type="EMBL" id="KN551013">
    <property type="protein sequence ID" value="KHJ92981.1"/>
    <property type="molecule type" value="Genomic_DNA"/>
</dbReference>
<accession>A0A0B1T9Y9</accession>
<evidence type="ECO:0000313" key="4">
    <source>
        <dbReference type="Proteomes" id="UP000053660"/>
    </source>
</evidence>
<keyword evidence="2" id="KW-1133">Transmembrane helix</keyword>
<keyword evidence="4" id="KW-1185">Reference proteome</keyword>
<feature type="compositionally biased region" description="Polar residues" evidence="1">
    <location>
        <begin position="45"/>
        <end position="65"/>
    </location>
</feature>
<name>A0A0B1T9Y9_OESDE</name>
<sequence>MSGEYDVVRGDSSSSISTSESFENVAAPGASESSESRGSPVVNAENDSTESSEQVKSPDSDTSSPVEDANDQFFTPAHSRHAISLLIKFSAAMFVLPLLTMFTMYHYVFRGWNLFFLIYKNLVLFRNTP</sequence>
<keyword evidence="2" id="KW-0812">Transmembrane</keyword>
<evidence type="ECO:0000313" key="3">
    <source>
        <dbReference type="EMBL" id="KHJ92981.1"/>
    </source>
</evidence>
<gene>
    <name evidence="3" type="ORF">OESDEN_07114</name>
</gene>
<feature type="compositionally biased region" description="Low complexity" evidence="1">
    <location>
        <begin position="12"/>
        <end position="21"/>
    </location>
</feature>
<dbReference type="AlphaFoldDB" id="A0A0B1T9Y9"/>
<proteinExistence type="predicted"/>
<evidence type="ECO:0000256" key="2">
    <source>
        <dbReference type="SAM" id="Phobius"/>
    </source>
</evidence>
<keyword evidence="2" id="KW-0472">Membrane</keyword>